<keyword evidence="2" id="KW-1185">Reference proteome</keyword>
<gene>
    <name evidence="1" type="ORF">ACOLOM_LOCUS6399</name>
</gene>
<protein>
    <submittedName>
        <fullName evidence="1">9031_t:CDS:1</fullName>
    </submittedName>
</protein>
<accession>A0ACA9MHZ6</accession>
<name>A0ACA9MHZ6_9GLOM</name>
<sequence>MGDAHWRKYDYQSTSYPDIADMKHSGDVMDHIALRFRALIDDHISSSQSMKGHHRITANLANLPENVTKLYFILSSWNSPNIGHFPNPSFRMYDTTTPHINLCTYTIQSAANSQAVIMCCVGKNSLDGTWAVYEIGRLSNGNAKNYAPIEYTIGTLDQYFAN</sequence>
<reference evidence="1" key="1">
    <citation type="submission" date="2021-06" db="EMBL/GenBank/DDBJ databases">
        <authorList>
            <person name="Kallberg Y."/>
            <person name="Tangrot J."/>
            <person name="Rosling A."/>
        </authorList>
    </citation>
    <scope>NUCLEOTIDE SEQUENCE</scope>
    <source>
        <strain evidence="1">CL356</strain>
    </source>
</reference>
<evidence type="ECO:0000313" key="2">
    <source>
        <dbReference type="Proteomes" id="UP000789525"/>
    </source>
</evidence>
<organism evidence="1 2">
    <name type="scientific">Acaulospora colombiana</name>
    <dbReference type="NCBI Taxonomy" id="27376"/>
    <lineage>
        <taxon>Eukaryota</taxon>
        <taxon>Fungi</taxon>
        <taxon>Fungi incertae sedis</taxon>
        <taxon>Mucoromycota</taxon>
        <taxon>Glomeromycotina</taxon>
        <taxon>Glomeromycetes</taxon>
        <taxon>Diversisporales</taxon>
        <taxon>Acaulosporaceae</taxon>
        <taxon>Acaulospora</taxon>
    </lineage>
</organism>
<dbReference type="EMBL" id="CAJVPT010013136">
    <property type="protein sequence ID" value="CAG8593149.1"/>
    <property type="molecule type" value="Genomic_DNA"/>
</dbReference>
<comment type="caution">
    <text evidence="1">The sequence shown here is derived from an EMBL/GenBank/DDBJ whole genome shotgun (WGS) entry which is preliminary data.</text>
</comment>
<proteinExistence type="predicted"/>
<dbReference type="Proteomes" id="UP000789525">
    <property type="component" value="Unassembled WGS sequence"/>
</dbReference>
<evidence type="ECO:0000313" key="1">
    <source>
        <dbReference type="EMBL" id="CAG8593149.1"/>
    </source>
</evidence>